<name>A0A645AWU4_9ZZZZ</name>
<dbReference type="AlphaFoldDB" id="A0A645AWU4"/>
<dbReference type="EMBL" id="VSSQ01015926">
    <property type="protein sequence ID" value="MPM56781.1"/>
    <property type="molecule type" value="Genomic_DNA"/>
</dbReference>
<proteinExistence type="predicted"/>
<dbReference type="Pfam" id="PF11114">
    <property type="entry name" value="Minor_capsid_2"/>
    <property type="match status" value="1"/>
</dbReference>
<evidence type="ECO:0008006" key="2">
    <source>
        <dbReference type="Google" id="ProtNLM"/>
    </source>
</evidence>
<reference evidence="1" key="1">
    <citation type="submission" date="2019-08" db="EMBL/GenBank/DDBJ databases">
        <authorList>
            <person name="Kucharzyk K."/>
            <person name="Murdoch R.W."/>
            <person name="Higgins S."/>
            <person name="Loffler F."/>
        </authorList>
    </citation>
    <scope>NUCLEOTIDE SEQUENCE</scope>
</reference>
<comment type="caution">
    <text evidence="1">The sequence shown here is derived from an EMBL/GenBank/DDBJ whole genome shotgun (WGS) entry which is preliminary data.</text>
</comment>
<sequence length="116" mass="13293">MSKGFTVTANIDIPVHLKRIHNDAFWKFAANEWKRLYTPWVPYRTGTLSQQTTITPGEISHTVPYAYKTYNGIGMHFRKNKHPLASAEWDKAAEPSQKGKLIDAMQNYVDSGRLKL</sequence>
<gene>
    <name evidence="1" type="ORF">SDC9_103596</name>
</gene>
<organism evidence="1">
    <name type="scientific">bioreactor metagenome</name>
    <dbReference type="NCBI Taxonomy" id="1076179"/>
    <lineage>
        <taxon>unclassified sequences</taxon>
        <taxon>metagenomes</taxon>
        <taxon>ecological metagenomes</taxon>
    </lineage>
</organism>
<accession>A0A645AWU4</accession>
<dbReference type="InterPro" id="IPR021080">
    <property type="entry name" value="Minor_capsid_protein"/>
</dbReference>
<protein>
    <recommendedName>
        <fullName evidence="2">Minor capsid protein</fullName>
    </recommendedName>
</protein>
<evidence type="ECO:0000313" key="1">
    <source>
        <dbReference type="EMBL" id="MPM56781.1"/>
    </source>
</evidence>